<dbReference type="RefSeq" id="WP_245867865.1">
    <property type="nucleotide sequence ID" value="NZ_CP026923.1"/>
</dbReference>
<dbReference type="Proteomes" id="UP000243077">
    <property type="component" value="Chromosome"/>
</dbReference>
<gene>
    <name evidence="4" type="ORF">C3B54_111402</name>
</gene>
<feature type="domain" description="NAD-dependent epimerase/dehydratase" evidence="2">
    <location>
        <begin position="13"/>
        <end position="230"/>
    </location>
</feature>
<dbReference type="AlphaFoldDB" id="A0A2L2BRP5"/>
<dbReference type="InterPro" id="IPR010099">
    <property type="entry name" value="SDR39U1"/>
</dbReference>
<dbReference type="PANTHER" id="PTHR11092">
    <property type="entry name" value="SUGAR NUCLEOTIDE EPIMERASE RELATED"/>
    <property type="match status" value="1"/>
</dbReference>
<evidence type="ECO:0000313" key="4">
    <source>
        <dbReference type="EMBL" id="AVG24345.1"/>
    </source>
</evidence>
<dbReference type="InterPro" id="IPR036291">
    <property type="entry name" value="NAD(P)-bd_dom_sf"/>
</dbReference>
<feature type="domain" description="DUF1731" evidence="3">
    <location>
        <begin position="257"/>
        <end position="302"/>
    </location>
</feature>
<accession>A0A2L2BRP5</accession>
<evidence type="ECO:0000256" key="1">
    <source>
        <dbReference type="ARBA" id="ARBA00009353"/>
    </source>
</evidence>
<dbReference type="InterPro" id="IPR013549">
    <property type="entry name" value="DUF1731"/>
</dbReference>
<evidence type="ECO:0000259" key="3">
    <source>
        <dbReference type="Pfam" id="PF08338"/>
    </source>
</evidence>
<organism evidence="4 5">
    <name type="scientific">Pontimonas salivibrio</name>
    <dbReference type="NCBI Taxonomy" id="1159327"/>
    <lineage>
        <taxon>Bacteria</taxon>
        <taxon>Bacillati</taxon>
        <taxon>Actinomycetota</taxon>
        <taxon>Actinomycetes</taxon>
        <taxon>Micrococcales</taxon>
        <taxon>Microbacteriaceae</taxon>
        <taxon>Pontimonas</taxon>
    </lineage>
</organism>
<dbReference type="Pfam" id="PF01370">
    <property type="entry name" value="Epimerase"/>
    <property type="match status" value="1"/>
</dbReference>
<dbReference type="InterPro" id="IPR001509">
    <property type="entry name" value="Epimerase_deHydtase"/>
</dbReference>
<reference evidence="4 5" key="1">
    <citation type="submission" date="2018-02" db="EMBL/GenBank/DDBJ databases">
        <title>Complete genome of the streamlined marine actinobacterium Pontimonas salivibrio CL-TW6 adapted to coastal planktonic lifestype.</title>
        <authorList>
            <person name="Cho B.C."/>
            <person name="Hardies S.C."/>
            <person name="Jang G.I."/>
            <person name="Hwang C.Y."/>
        </authorList>
    </citation>
    <scope>NUCLEOTIDE SEQUENCE [LARGE SCALE GENOMIC DNA]</scope>
    <source>
        <strain evidence="4 5">CL-TW6</strain>
    </source>
</reference>
<dbReference type="PANTHER" id="PTHR11092:SF0">
    <property type="entry name" value="EPIMERASE FAMILY PROTEIN SDR39U1"/>
    <property type="match status" value="1"/>
</dbReference>
<name>A0A2L2BRP5_9MICO</name>
<dbReference type="SUPFAM" id="SSF51735">
    <property type="entry name" value="NAD(P)-binding Rossmann-fold domains"/>
    <property type="match status" value="1"/>
</dbReference>
<dbReference type="KEGG" id="psai:C3B54_111402"/>
<comment type="similarity">
    <text evidence="1">Belongs to the NAD(P)-dependent epimerase/dehydratase family. SDR39U1 subfamily.</text>
</comment>
<evidence type="ECO:0000259" key="2">
    <source>
        <dbReference type="Pfam" id="PF01370"/>
    </source>
</evidence>
<dbReference type="Pfam" id="PF08338">
    <property type="entry name" value="DUF1731"/>
    <property type="match status" value="1"/>
</dbReference>
<proteinExistence type="inferred from homology"/>
<protein>
    <submittedName>
        <fullName evidence="4">Epimerase/dehydratase-like protein</fullName>
    </submittedName>
</protein>
<sequence>MPLLQNPAETLRVLVSGTSGLIGTPLVERLRSRGHDVHVLVRREPHDATEHRFDPATGQIDQGIVDHVDVVINLSGASIAKLPWTAAHKRAILDSRIDATGTIVGAIKESPTPPHSLIQASAVGFYGDRGEEELSEDSEPGSGFLAEVTQAWEGATTPLEGSSTRVALARTGLVIAQGGAMAPLRLQTMLGVGGAIGSGRQWWPWISLRDEVDALVFLLENQKLSGPFNLAGPTPAISREVTQTLAHMMKRPHWLGLPEFAVKLLLGEAGRELLLASQKVIPTALADAGFEFSDKTVADALSSAGL</sequence>
<dbReference type="Gene3D" id="3.40.50.720">
    <property type="entry name" value="NAD(P)-binding Rossmann-like Domain"/>
    <property type="match status" value="1"/>
</dbReference>
<dbReference type="EMBL" id="CP026923">
    <property type="protein sequence ID" value="AVG24345.1"/>
    <property type="molecule type" value="Genomic_DNA"/>
</dbReference>
<evidence type="ECO:0000313" key="5">
    <source>
        <dbReference type="Proteomes" id="UP000243077"/>
    </source>
</evidence>
<keyword evidence="5" id="KW-1185">Reference proteome</keyword>
<dbReference type="NCBIfam" id="TIGR01777">
    <property type="entry name" value="yfcH"/>
    <property type="match status" value="1"/>
</dbReference>